<evidence type="ECO:0000259" key="3">
    <source>
        <dbReference type="PROSITE" id="PS50263"/>
    </source>
</evidence>
<gene>
    <name evidence="4" type="ORF">GLOTRDRAFT_95544</name>
</gene>
<dbReference type="InterPro" id="IPR036526">
    <property type="entry name" value="C-N_Hydrolase_sf"/>
</dbReference>
<dbReference type="STRING" id="670483.S7PYY3"/>
<dbReference type="Gene3D" id="3.60.110.10">
    <property type="entry name" value="Carbon-nitrogen hydrolase"/>
    <property type="match status" value="1"/>
</dbReference>
<dbReference type="eggNOG" id="KOG0806">
    <property type="taxonomic scope" value="Eukaryota"/>
</dbReference>
<accession>S7PYY3</accession>
<feature type="domain" description="CN hydrolase" evidence="3">
    <location>
        <begin position="5"/>
        <end position="296"/>
    </location>
</feature>
<keyword evidence="1 4" id="KW-0378">Hydrolase</keyword>
<organism evidence="4 5">
    <name type="scientific">Gloeophyllum trabeum (strain ATCC 11539 / FP-39264 / Madison 617)</name>
    <name type="common">Brown rot fungus</name>
    <dbReference type="NCBI Taxonomy" id="670483"/>
    <lineage>
        <taxon>Eukaryota</taxon>
        <taxon>Fungi</taxon>
        <taxon>Dikarya</taxon>
        <taxon>Basidiomycota</taxon>
        <taxon>Agaricomycotina</taxon>
        <taxon>Agaricomycetes</taxon>
        <taxon>Gloeophyllales</taxon>
        <taxon>Gloeophyllaceae</taxon>
        <taxon>Gloeophyllum</taxon>
    </lineage>
</organism>
<dbReference type="RefSeq" id="XP_007868954.1">
    <property type="nucleotide sequence ID" value="XM_007870763.1"/>
</dbReference>
<name>S7PYY3_GLOTA</name>
<dbReference type="PANTHER" id="PTHR43674">
    <property type="entry name" value="NITRILASE C965.09-RELATED"/>
    <property type="match status" value="1"/>
</dbReference>
<dbReference type="GO" id="GO:0016811">
    <property type="term" value="F:hydrolase activity, acting on carbon-nitrogen (but not peptide) bonds, in linear amides"/>
    <property type="evidence" value="ECO:0007669"/>
    <property type="project" value="TreeGrafter"/>
</dbReference>
<dbReference type="InterPro" id="IPR050345">
    <property type="entry name" value="Aliph_Amidase/BUP"/>
</dbReference>
<evidence type="ECO:0000256" key="2">
    <source>
        <dbReference type="SAM" id="MobiDB-lite"/>
    </source>
</evidence>
<dbReference type="Pfam" id="PF00795">
    <property type="entry name" value="CN_hydrolase"/>
    <property type="match status" value="1"/>
</dbReference>
<dbReference type="EMBL" id="KB469307">
    <property type="protein sequence ID" value="EPQ52678.1"/>
    <property type="molecule type" value="Genomic_DNA"/>
</dbReference>
<evidence type="ECO:0000313" key="5">
    <source>
        <dbReference type="Proteomes" id="UP000030669"/>
    </source>
</evidence>
<dbReference type="KEGG" id="gtr:GLOTRDRAFT_95544"/>
<dbReference type="OrthoDB" id="10250282at2759"/>
<dbReference type="AlphaFoldDB" id="S7PYY3"/>
<keyword evidence="5" id="KW-1185">Reference proteome</keyword>
<evidence type="ECO:0000256" key="1">
    <source>
        <dbReference type="ARBA" id="ARBA00022801"/>
    </source>
</evidence>
<dbReference type="PROSITE" id="PS50263">
    <property type="entry name" value="CN_HYDROLASE"/>
    <property type="match status" value="1"/>
</dbReference>
<reference evidence="4 5" key="1">
    <citation type="journal article" date="2012" name="Science">
        <title>The Paleozoic origin of enzymatic lignin decomposition reconstructed from 31 fungal genomes.</title>
        <authorList>
            <person name="Floudas D."/>
            <person name="Binder M."/>
            <person name="Riley R."/>
            <person name="Barry K."/>
            <person name="Blanchette R.A."/>
            <person name="Henrissat B."/>
            <person name="Martinez A.T."/>
            <person name="Otillar R."/>
            <person name="Spatafora J.W."/>
            <person name="Yadav J.S."/>
            <person name="Aerts A."/>
            <person name="Benoit I."/>
            <person name="Boyd A."/>
            <person name="Carlson A."/>
            <person name="Copeland A."/>
            <person name="Coutinho P.M."/>
            <person name="de Vries R.P."/>
            <person name="Ferreira P."/>
            <person name="Findley K."/>
            <person name="Foster B."/>
            <person name="Gaskell J."/>
            <person name="Glotzer D."/>
            <person name="Gorecki P."/>
            <person name="Heitman J."/>
            <person name="Hesse C."/>
            <person name="Hori C."/>
            <person name="Igarashi K."/>
            <person name="Jurgens J.A."/>
            <person name="Kallen N."/>
            <person name="Kersten P."/>
            <person name="Kohler A."/>
            <person name="Kuees U."/>
            <person name="Kumar T.K.A."/>
            <person name="Kuo A."/>
            <person name="LaButti K."/>
            <person name="Larrondo L.F."/>
            <person name="Lindquist E."/>
            <person name="Ling A."/>
            <person name="Lombard V."/>
            <person name="Lucas S."/>
            <person name="Lundell T."/>
            <person name="Martin R."/>
            <person name="McLaughlin D.J."/>
            <person name="Morgenstern I."/>
            <person name="Morin E."/>
            <person name="Murat C."/>
            <person name="Nagy L.G."/>
            <person name="Nolan M."/>
            <person name="Ohm R.A."/>
            <person name="Patyshakuliyeva A."/>
            <person name="Rokas A."/>
            <person name="Ruiz-Duenas F.J."/>
            <person name="Sabat G."/>
            <person name="Salamov A."/>
            <person name="Samejima M."/>
            <person name="Schmutz J."/>
            <person name="Slot J.C."/>
            <person name="St John F."/>
            <person name="Stenlid J."/>
            <person name="Sun H."/>
            <person name="Sun S."/>
            <person name="Syed K."/>
            <person name="Tsang A."/>
            <person name="Wiebenga A."/>
            <person name="Young D."/>
            <person name="Pisabarro A."/>
            <person name="Eastwood D.C."/>
            <person name="Martin F."/>
            <person name="Cullen D."/>
            <person name="Grigoriev I.V."/>
            <person name="Hibbett D.S."/>
        </authorList>
    </citation>
    <scope>NUCLEOTIDE SEQUENCE [LARGE SCALE GENOMIC DNA]</scope>
    <source>
        <strain evidence="4 5">ATCC 11539</strain>
    </source>
</reference>
<protein>
    <submittedName>
        <fullName evidence="4">Carbon-nitrogen hydrolase</fullName>
    </submittedName>
</protein>
<feature type="region of interest" description="Disordered" evidence="2">
    <location>
        <begin position="383"/>
        <end position="403"/>
    </location>
</feature>
<proteinExistence type="predicted"/>
<evidence type="ECO:0000313" key="4">
    <source>
        <dbReference type="EMBL" id="EPQ52678.1"/>
    </source>
</evidence>
<sequence>MPRVLRLAAAQLGAIHSTDSRTHVVGRMITLLESAAAEEVQVVLFPELAFTTFFPRFLINDEQELESWFEHGDVTTNTETRPLFDKAKELQIDICVGYAEATDEGKHFNTCVYFSGREGRVLSKYRKVHLPGTFEPSDDPNAVHHLEKRYFEPGDLGFQAFRVPGLEEGGSLVERGDPIFGMMICNDRRWAESWRVLGLQGVEIVLVGFNTPAFGHHTPKSLDPEESERMALFHHKLVMQAHSYTNATYSLAAARSGYDDGKHKLIAGSCIVDPEGQLLAEAKTLGDELVIAECDLELCRQGKEKIFAFEKHRRTEHYGRITEQTGVVEPPKLVMAADLESSQGGAQVHRMLVDRDNYDLDKTILKGLWPSVSPFDVPWSVNGSDGSSEEQQFEFATAKHPQA</sequence>
<dbReference type="OMA" id="AYQNGTW"/>
<dbReference type="Proteomes" id="UP000030669">
    <property type="component" value="Unassembled WGS sequence"/>
</dbReference>
<dbReference type="SUPFAM" id="SSF56317">
    <property type="entry name" value="Carbon-nitrogen hydrolase"/>
    <property type="match status" value="1"/>
</dbReference>
<dbReference type="InterPro" id="IPR003010">
    <property type="entry name" value="C-N_Hydrolase"/>
</dbReference>
<dbReference type="GeneID" id="19309733"/>
<dbReference type="HOGENOM" id="CLU_030130_0_0_1"/>
<dbReference type="PANTHER" id="PTHR43674:SF12">
    <property type="entry name" value="NITRILASE C965.09-RELATED"/>
    <property type="match status" value="1"/>
</dbReference>